<accession>A0ABR5JZD9</accession>
<dbReference type="PANTHER" id="PTHR28181">
    <property type="entry name" value="UPF0655 PROTEIN YCR015C"/>
    <property type="match status" value="1"/>
</dbReference>
<protein>
    <recommendedName>
        <fullName evidence="4">2-hydroxy-3-keto-5-methylthiopentenyl-1-phosphate phosphatase</fullName>
        <shortName evidence="4">HK-MTPenyl-1-P phosphatase</shortName>
        <ecNumber evidence="4">3.1.3.87</ecNumber>
    </recommendedName>
</protein>
<keyword evidence="3 4" id="KW-0486">Methionine biosynthesis</keyword>
<name>A0ABR5JZD9_9BACI</name>
<comment type="similarity">
    <text evidence="4">Belongs to the HAD-like hydrolase superfamily. MtnX family.</text>
</comment>
<dbReference type="InterPro" id="IPR023214">
    <property type="entry name" value="HAD_sf"/>
</dbReference>
<dbReference type="Gene3D" id="3.40.50.1000">
    <property type="entry name" value="HAD superfamily/HAD-like"/>
    <property type="match status" value="1"/>
</dbReference>
<evidence type="ECO:0000313" key="6">
    <source>
        <dbReference type="Proteomes" id="UP000050668"/>
    </source>
</evidence>
<dbReference type="Gene3D" id="3.90.1470.20">
    <property type="match status" value="1"/>
</dbReference>
<dbReference type="PANTHER" id="PTHR28181:SF2">
    <property type="entry name" value="PHOSPHORIC MONOESTER HYDROLASE"/>
    <property type="match status" value="1"/>
</dbReference>
<proteinExistence type="inferred from homology"/>
<keyword evidence="1 4" id="KW-0028">Amino-acid biosynthesis</keyword>
<evidence type="ECO:0000313" key="5">
    <source>
        <dbReference type="EMBL" id="KOS67815.1"/>
    </source>
</evidence>
<dbReference type="InterPro" id="IPR036412">
    <property type="entry name" value="HAD-like_sf"/>
</dbReference>
<evidence type="ECO:0000256" key="1">
    <source>
        <dbReference type="ARBA" id="ARBA00022605"/>
    </source>
</evidence>
<dbReference type="Proteomes" id="UP000050668">
    <property type="component" value="Unassembled WGS sequence"/>
</dbReference>
<dbReference type="InterPro" id="IPR006384">
    <property type="entry name" value="HAD_hydro_PyrdxlP_Pase-like"/>
</dbReference>
<dbReference type="NCBIfam" id="TIGR01489">
    <property type="entry name" value="DKMTPPase-SF"/>
    <property type="match status" value="1"/>
</dbReference>
<keyword evidence="6" id="KW-1185">Reference proteome</keyword>
<organism evidence="5 6">
    <name type="scientific">Lysinibacillus contaminans</name>
    <dbReference type="NCBI Taxonomy" id="1293441"/>
    <lineage>
        <taxon>Bacteria</taxon>
        <taxon>Bacillati</taxon>
        <taxon>Bacillota</taxon>
        <taxon>Bacilli</taxon>
        <taxon>Bacillales</taxon>
        <taxon>Bacillaceae</taxon>
        <taxon>Lysinibacillus</taxon>
    </lineage>
</organism>
<sequence>MTKPIIFCDFDGTITESDNILRILNEFAPPEAERVKDDILAQRISIVEGVTEIFSMIPSSKKADIIEFILEDAVIREGFKEFMNFVKDEQIPFYIVSGGIDFFLEPLVDPYGPYDGIYCNTADFSVNTIQLGFPHKCDAKCQSKGCGCCKPSVIRTLAQDHQMTIIIGDSITDLQAAKVADLVIARDFLIEKCEELAIPYEPFKTFIDVKNIIEEKLRLTK</sequence>
<reference evidence="6" key="1">
    <citation type="submission" date="2015-07" db="EMBL/GenBank/DDBJ databases">
        <title>Fjat-14205 dsm 2895.</title>
        <authorList>
            <person name="Liu B."/>
            <person name="Wang J."/>
            <person name="Zhu Y."/>
            <person name="Liu G."/>
            <person name="Chen Q."/>
            <person name="Chen Z."/>
            <person name="Lan J."/>
            <person name="Che J."/>
            <person name="Ge C."/>
            <person name="Shi H."/>
            <person name="Pan Z."/>
            <person name="Liu X."/>
        </authorList>
    </citation>
    <scope>NUCLEOTIDE SEQUENCE [LARGE SCALE GENOMIC DNA]</scope>
    <source>
        <strain evidence="6">DSM 25560</strain>
    </source>
</reference>
<dbReference type="RefSeq" id="WP_053582627.1">
    <property type="nucleotide sequence ID" value="NZ_LGRV01000003.1"/>
</dbReference>
<evidence type="ECO:0000256" key="3">
    <source>
        <dbReference type="ARBA" id="ARBA00023167"/>
    </source>
</evidence>
<evidence type="ECO:0000256" key="2">
    <source>
        <dbReference type="ARBA" id="ARBA00022801"/>
    </source>
</evidence>
<gene>
    <name evidence="4 5" type="primary">mtnX</name>
    <name evidence="5" type="ORF">AEA09_04095</name>
</gene>
<dbReference type="InterPro" id="IPR050849">
    <property type="entry name" value="HAD-like_hydrolase_phosphatase"/>
</dbReference>
<keyword evidence="2 4" id="KW-0378">Hydrolase</keyword>
<comment type="function">
    <text evidence="4">Dephosphorylates 2-hydroxy-3-keto-5-methylthiopentenyl-1-phosphate (HK-MTPenyl-1-P) yielding 1,2-dihydroxy-3-keto-5-methylthiopentene (DHK-MTPene).</text>
</comment>
<comment type="catalytic activity">
    <reaction evidence="4">
        <text>2-hydroxy-5-methylsulfanyl-3-oxopent-1-enyl phosphate + H2O = 1,2-dihydroxy-5-(methylsulfanyl)pent-1-en-3-one + phosphate</text>
        <dbReference type="Rhea" id="RHEA:14481"/>
        <dbReference type="ChEBI" id="CHEBI:15377"/>
        <dbReference type="ChEBI" id="CHEBI:43474"/>
        <dbReference type="ChEBI" id="CHEBI:49252"/>
        <dbReference type="ChEBI" id="CHEBI:59505"/>
        <dbReference type="EC" id="3.1.3.87"/>
    </reaction>
</comment>
<dbReference type="Pfam" id="PF12710">
    <property type="entry name" value="HAD"/>
    <property type="match status" value="1"/>
</dbReference>
<dbReference type="NCBIfam" id="NF007103">
    <property type="entry name" value="PRK09552.1"/>
    <property type="match status" value="1"/>
</dbReference>
<dbReference type="InterPro" id="IPR017718">
    <property type="entry name" value="HAD-SF_hydro_IB_MtnX"/>
</dbReference>
<dbReference type="HAMAP" id="MF_01680">
    <property type="entry name" value="Salvage_MtnX"/>
    <property type="match status" value="1"/>
</dbReference>
<comment type="caution">
    <text evidence="5">The sequence shown here is derived from an EMBL/GenBank/DDBJ whole genome shotgun (WGS) entry which is preliminary data.</text>
</comment>
<dbReference type="SUPFAM" id="SSF56784">
    <property type="entry name" value="HAD-like"/>
    <property type="match status" value="1"/>
</dbReference>
<dbReference type="EMBL" id="LGRV01000003">
    <property type="protein sequence ID" value="KOS67815.1"/>
    <property type="molecule type" value="Genomic_DNA"/>
</dbReference>
<evidence type="ECO:0000256" key="4">
    <source>
        <dbReference type="HAMAP-Rule" id="MF_01680"/>
    </source>
</evidence>
<dbReference type="NCBIfam" id="TIGR01488">
    <property type="entry name" value="HAD-SF-IB"/>
    <property type="match status" value="1"/>
</dbReference>
<comment type="pathway">
    <text evidence="4">Amino-acid biosynthesis; L-methionine biosynthesis via salvage pathway; L-methionine from S-methyl-5-thio-alpha-D-ribose 1-phosphate: step 4/6.</text>
</comment>
<dbReference type="EC" id="3.1.3.87" evidence="4"/>